<organism evidence="1">
    <name type="scientific">Podoviridae sp. ctZkC8</name>
    <dbReference type="NCBI Taxonomy" id="2825259"/>
    <lineage>
        <taxon>Viruses</taxon>
        <taxon>Duplodnaviria</taxon>
        <taxon>Heunggongvirae</taxon>
        <taxon>Uroviricota</taxon>
        <taxon>Caudoviricetes</taxon>
    </lineage>
</organism>
<name>A0A8S5UBL1_9CAUD</name>
<sequence>MIRLSYDESLAFKKMGFKENTDWYFVKKRPIESHHSYNWNKSGDSFVAMLNVYQAVDFLSIKKGIYISISVHTNPEIRKVELMTTVTYTRDGYITCQNELGNRYTTIETALYAGVKNVLETLNKL</sequence>
<accession>A0A8S5UBL1</accession>
<reference evidence="1" key="1">
    <citation type="journal article" date="2021" name="Proc. Natl. Acad. Sci. U.S.A.">
        <title>A Catalog of Tens of Thousands of Viruses from Human Metagenomes Reveals Hidden Associations with Chronic Diseases.</title>
        <authorList>
            <person name="Tisza M.J."/>
            <person name="Buck C.B."/>
        </authorList>
    </citation>
    <scope>NUCLEOTIDE SEQUENCE</scope>
    <source>
        <strain evidence="1">CtZkC8</strain>
    </source>
</reference>
<dbReference type="EMBL" id="BK016062">
    <property type="protein sequence ID" value="DAF91877.1"/>
    <property type="molecule type" value="Genomic_DNA"/>
</dbReference>
<evidence type="ECO:0000313" key="1">
    <source>
        <dbReference type="EMBL" id="DAF91877.1"/>
    </source>
</evidence>
<protein>
    <submittedName>
        <fullName evidence="1">Uncharacterized protein</fullName>
    </submittedName>
</protein>
<proteinExistence type="predicted"/>